<dbReference type="Gene3D" id="1.20.120.1070">
    <property type="entry name" value="Translation initiation factor eIF-2B, N-terminal domain"/>
    <property type="match status" value="1"/>
</dbReference>
<dbReference type="GO" id="GO:0006413">
    <property type="term" value="P:translational initiation"/>
    <property type="evidence" value="ECO:0000318"/>
    <property type="project" value="GO_Central"/>
</dbReference>
<dbReference type="PANTHER" id="PTHR45860:SF1">
    <property type="entry name" value="TRANSLATION INITIATION FACTOR EIF-2B SUBUNIT ALPHA"/>
    <property type="match status" value="1"/>
</dbReference>
<dbReference type="STRING" id="29655.A0A0K9NM89"/>
<keyword evidence="3" id="KW-0963">Cytoplasm</keyword>
<evidence type="ECO:0000256" key="3">
    <source>
        <dbReference type="ARBA" id="ARBA00022490"/>
    </source>
</evidence>
<dbReference type="EMBL" id="LFYR01002015">
    <property type="protein sequence ID" value="KMZ57876.1"/>
    <property type="molecule type" value="Genomic_DNA"/>
</dbReference>
<dbReference type="InterPro" id="IPR037171">
    <property type="entry name" value="NagB/RpiA_transferase-like"/>
</dbReference>
<dbReference type="FunFam" id="1.20.120.1070:FF:000003">
    <property type="entry name" value="Translation initiation factor eIF-2B subunit alpha"/>
    <property type="match status" value="1"/>
</dbReference>
<evidence type="ECO:0000256" key="2">
    <source>
        <dbReference type="ARBA" id="ARBA00007251"/>
    </source>
</evidence>
<evidence type="ECO:0000256" key="9">
    <source>
        <dbReference type="RuleBase" id="RU003814"/>
    </source>
</evidence>
<dbReference type="SUPFAM" id="SSF100950">
    <property type="entry name" value="NagB/RpiA/CoA transferase-like"/>
    <property type="match status" value="1"/>
</dbReference>
<evidence type="ECO:0000256" key="4">
    <source>
        <dbReference type="ARBA" id="ARBA00022540"/>
    </source>
</evidence>
<dbReference type="InterPro" id="IPR042528">
    <property type="entry name" value="elF-2B_alpha_N"/>
</dbReference>
<accession>A0A0K9NM89</accession>
<dbReference type="Gene3D" id="3.40.50.10470">
    <property type="entry name" value="Translation initiation factor eif-2b, domain 2"/>
    <property type="match status" value="1"/>
</dbReference>
<evidence type="ECO:0000256" key="8">
    <source>
        <dbReference type="ARBA" id="ARBA00046432"/>
    </source>
</evidence>
<keyword evidence="4" id="KW-0396">Initiation factor</keyword>
<keyword evidence="5" id="KW-0648">Protein biosynthesis</keyword>
<keyword evidence="11" id="KW-1185">Reference proteome</keyword>
<organism evidence="10 11">
    <name type="scientific">Zostera marina</name>
    <name type="common">Eelgrass</name>
    <dbReference type="NCBI Taxonomy" id="29655"/>
    <lineage>
        <taxon>Eukaryota</taxon>
        <taxon>Viridiplantae</taxon>
        <taxon>Streptophyta</taxon>
        <taxon>Embryophyta</taxon>
        <taxon>Tracheophyta</taxon>
        <taxon>Spermatophyta</taxon>
        <taxon>Magnoliopsida</taxon>
        <taxon>Liliopsida</taxon>
        <taxon>Zosteraceae</taxon>
        <taxon>Zostera</taxon>
    </lineage>
</organism>
<keyword evidence="10" id="KW-0413">Isomerase</keyword>
<comment type="subcellular location">
    <subcellularLocation>
        <location evidence="1">Cytoplasm</location>
        <location evidence="1">Cytosol</location>
    </subcellularLocation>
</comment>
<evidence type="ECO:0000256" key="7">
    <source>
        <dbReference type="ARBA" id="ARBA00044236"/>
    </source>
</evidence>
<proteinExistence type="inferred from homology"/>
<comment type="subunit">
    <text evidence="8">Component of the translation initiation factor 2B (eIF2B) complex which is a heterodecamer of two sets of five different subunits: alpha, beta, gamma, delta and epsilon. Subunits alpha, beta and delta comprise a regulatory subcomplex and subunits epsilon and gamma comprise a catalytic subcomplex. Within the complex, the hexameric regulatory complex resides at the center, with the two heterodimeric catalytic subcomplexes bound on opposite sides.</text>
</comment>
<dbReference type="GO" id="GO:0005829">
    <property type="term" value="C:cytosol"/>
    <property type="evidence" value="ECO:0007669"/>
    <property type="project" value="UniProtKB-SubCell"/>
</dbReference>
<dbReference type="PANTHER" id="PTHR45860">
    <property type="entry name" value="TRANSLATION INITIATION FACTOR EIF-2B SUBUNIT ALPHA"/>
    <property type="match status" value="1"/>
</dbReference>
<dbReference type="InterPro" id="IPR042529">
    <property type="entry name" value="IF_2B-like_C"/>
</dbReference>
<dbReference type="InterPro" id="IPR000649">
    <property type="entry name" value="IF-2B-related"/>
</dbReference>
<dbReference type="InterPro" id="IPR051501">
    <property type="entry name" value="eIF2B_alpha/beta/delta"/>
</dbReference>
<comment type="caution">
    <text evidence="10">The sequence shown here is derived from an EMBL/GenBank/DDBJ whole genome shotgun (WGS) entry which is preliminary data.</text>
</comment>
<comment type="similarity">
    <text evidence="2 9">Belongs to the eIF-2B alpha/beta/delta subunits family.</text>
</comment>
<evidence type="ECO:0000313" key="10">
    <source>
        <dbReference type="EMBL" id="KMZ57876.1"/>
    </source>
</evidence>
<evidence type="ECO:0000256" key="5">
    <source>
        <dbReference type="ARBA" id="ARBA00022917"/>
    </source>
</evidence>
<dbReference type="Pfam" id="PF01008">
    <property type="entry name" value="IF-2B"/>
    <property type="match status" value="1"/>
</dbReference>
<dbReference type="FunFam" id="3.40.50.10470:FF:000007">
    <property type="entry name" value="Translation initiation factor eIF-2B subunit alpha"/>
    <property type="match status" value="1"/>
</dbReference>
<sequence length="394" mass="43271">MWRRSASFVVDNRIDPLSPSDSTTFDQEQNPITHEGIGIGIPPVISAYYQTRTEHHAVVTSDWLAQSQKAAVDGTGMETPPAERAVAAGTGRKGFRVTDEFNYWRKKPDLAEAVAAIMALSSVIKCSEATTMMELEGELKEASNSLKAWDATSISLTAGCDLFMRYVTRTSALEYENFESAKSRLMDRGEKFGEISLKARKAIALLGQDFIFEGCTILVHGFSRVVLEVLKLAAENGKLFRVLCTEGRPDRTGLRFSKELASIGVSVKLLIDCAVAYTMDEVDMVFFGADGVVESGGIINMMGTYQIALVAHSMNKPVYVAAESYKFARLFPLDQKDLTPALRPIDFGVPIPSGVEVETSARDYTPPKYLTLLFTELGVLTPSVVSDELIQLYL</sequence>
<evidence type="ECO:0000313" key="11">
    <source>
        <dbReference type="Proteomes" id="UP000036987"/>
    </source>
</evidence>
<gene>
    <name evidence="10" type="ORF">ZOSMA_81G00940</name>
</gene>
<dbReference type="AlphaFoldDB" id="A0A0K9NM89"/>
<dbReference type="OMA" id="IREMQTH"/>
<evidence type="ECO:0000256" key="6">
    <source>
        <dbReference type="ARBA" id="ARBA00044208"/>
    </source>
</evidence>
<reference evidence="11" key="1">
    <citation type="journal article" date="2016" name="Nature">
        <title>The genome of the seagrass Zostera marina reveals angiosperm adaptation to the sea.</title>
        <authorList>
            <person name="Olsen J.L."/>
            <person name="Rouze P."/>
            <person name="Verhelst B."/>
            <person name="Lin Y.-C."/>
            <person name="Bayer T."/>
            <person name="Collen J."/>
            <person name="Dattolo E."/>
            <person name="De Paoli E."/>
            <person name="Dittami S."/>
            <person name="Maumus F."/>
            <person name="Michel G."/>
            <person name="Kersting A."/>
            <person name="Lauritano C."/>
            <person name="Lohaus R."/>
            <person name="Toepel M."/>
            <person name="Tonon T."/>
            <person name="Vanneste K."/>
            <person name="Amirebrahimi M."/>
            <person name="Brakel J."/>
            <person name="Bostroem C."/>
            <person name="Chovatia M."/>
            <person name="Grimwood J."/>
            <person name="Jenkins J.W."/>
            <person name="Jueterbock A."/>
            <person name="Mraz A."/>
            <person name="Stam W.T."/>
            <person name="Tice H."/>
            <person name="Bornberg-Bauer E."/>
            <person name="Green P.J."/>
            <person name="Pearson G.A."/>
            <person name="Procaccini G."/>
            <person name="Duarte C.M."/>
            <person name="Schmutz J."/>
            <person name="Reusch T.B.H."/>
            <person name="Van de Peer Y."/>
        </authorList>
    </citation>
    <scope>NUCLEOTIDE SEQUENCE [LARGE SCALE GENOMIC DNA]</scope>
    <source>
        <strain evidence="11">cv. Finnish</strain>
    </source>
</reference>
<dbReference type="GO" id="GO:0005851">
    <property type="term" value="C:eukaryotic translation initiation factor 2B complex"/>
    <property type="evidence" value="ECO:0000318"/>
    <property type="project" value="GO_Central"/>
</dbReference>
<dbReference type="GO" id="GO:0003743">
    <property type="term" value="F:translation initiation factor activity"/>
    <property type="evidence" value="ECO:0007669"/>
    <property type="project" value="UniProtKB-KW"/>
</dbReference>
<evidence type="ECO:0000256" key="1">
    <source>
        <dbReference type="ARBA" id="ARBA00004514"/>
    </source>
</evidence>
<dbReference type="GO" id="GO:0016853">
    <property type="term" value="F:isomerase activity"/>
    <property type="evidence" value="ECO:0007669"/>
    <property type="project" value="UniProtKB-KW"/>
</dbReference>
<protein>
    <recommendedName>
        <fullName evidence="6">Translation initiation factor eIF2B subunit alpha</fullName>
    </recommendedName>
    <alternativeName>
        <fullName evidence="7">eIF2B GDP-GTP exchange factor subunit alpha</fullName>
    </alternativeName>
</protein>
<dbReference type="OrthoDB" id="10249309at2759"/>
<dbReference type="Proteomes" id="UP000036987">
    <property type="component" value="Unassembled WGS sequence"/>
</dbReference>
<name>A0A0K9NM89_ZOSMR</name>